<feature type="domain" description="DUF6469" evidence="8">
    <location>
        <begin position="551"/>
        <end position="679"/>
    </location>
</feature>
<dbReference type="Proteomes" id="UP000238479">
    <property type="component" value="Chromosome 4"/>
</dbReference>
<dbReference type="InterPro" id="IPR039904">
    <property type="entry name" value="TRANK1"/>
</dbReference>
<proteinExistence type="predicted"/>
<dbReference type="CDD" id="cd18808">
    <property type="entry name" value="SF1_C_Upf1"/>
    <property type="match status" value="1"/>
</dbReference>
<dbReference type="InterPro" id="IPR047187">
    <property type="entry name" value="SF1_C_Upf1"/>
</dbReference>
<dbReference type="Pfam" id="PF20073">
    <property type="entry name" value="DUF6469"/>
    <property type="match status" value="2"/>
</dbReference>
<dbReference type="InterPro" id="IPR027417">
    <property type="entry name" value="P-loop_NTPase"/>
</dbReference>
<evidence type="ECO:0000259" key="8">
    <source>
        <dbReference type="Pfam" id="PF20073"/>
    </source>
</evidence>
<evidence type="ECO:0000256" key="1">
    <source>
        <dbReference type="ARBA" id="ARBA00022741"/>
    </source>
</evidence>
<evidence type="ECO:0000259" key="6">
    <source>
        <dbReference type="Pfam" id="PF13086"/>
    </source>
</evidence>
<reference evidence="9 10" key="1">
    <citation type="journal article" date="2018" name="Nat. Genet.">
        <title>The Rosa genome provides new insights in the design of modern roses.</title>
        <authorList>
            <person name="Bendahmane M."/>
        </authorList>
    </citation>
    <scope>NUCLEOTIDE SEQUENCE [LARGE SCALE GENOMIC DNA]</scope>
    <source>
        <strain evidence="10">cv. Old Blush</strain>
    </source>
</reference>
<dbReference type="InterPro" id="IPR011990">
    <property type="entry name" value="TPR-like_helical_dom_sf"/>
</dbReference>
<sequence length="3032" mass="345933">MMEVSGKKKIKPDPFTDIVFSWSLEDIFNEDLYKDKVLIILDSLFLQMLLSLVKKIPESFQSAQHYFRSYIYPLLEETRAELHSNMKTLNRAPFAQVVGFEEAQPYGTKLYDVKVDYWHNRFIDSGKEPYKTLPGDLFVLADAKPETVSDLQRVGRSWAFASATNYVPESENEDDSTSLYFKVMASKEFEVKNSTTSLFIVFLGSLIRDGRIWKALHMSRNLNIINEVLCTDSMPLAAAEGILSSFINILRLFSFISGGLQNRLLRFIAGKPSLSFRLRHLSSGLNESQTGAVLACLEMLHSGEKSAVQLIWGPPGTGKTKTTVTLLSTLLQMNCRTLICAPTNVAITGVASRLVKMVSKAEPNDLFCSLGEILLFGNKERLKIGADIEEIYMDCRVKRLEDFLGPKTGWRDCFASMIGLLEDCVSDYHIFLENEFMKEAELKNVSETKDKECRRGAQVKKEKCKTFVEFLRDGFGSTATPLRYCISVFCTHIGKNYISVDNFQALLLYVVKKIPESFQSAQHYFGSYIYPLLEETRAELHSSMETLNRAPFAEVVGFEEAKPYGTKQYDVKVDCWRNRFIDSGKEPYKTLPGDLFVLADAKPETVSDLQRVGRSWAFASATYVPGCENEDDSTSLYFKVKASKEIEVENSRTSLFIVFLVSLVRDGRIWKALHMSRNLKIINEVLCTDSMVQKDFCSERKNDIWNQSIVESLSSGLNESQTGAVLACHEMLHSGEKSAVELIWGPPGTGKTKTTVTLLSTLLQMNCRTLICAPTNVAITGVASRLVKMVSKAEPNDLFCSLGEILLFGNKERLKIGADIEEIYMDCRVKRLVDCFGPRTGWRPCFSSMIGLLEDCVSDYHIFLGNEFTKETELKNVSETKYKECRRGAQVIKEKRKTFVQFLRERFLSTATPLRYCISVLCTHIGKNYISVDNFQDLISLIRLVDSFELLLSQDNVDSEALEELFSHSDVEDVSESFVGYSFDLCMIRRDCLSALRTLRDSLSQLKLPNIKNEESIRKFCFQRASLIFCTASTSYKLHRVAMEPLSIVVIDEAAQLKECESTIPLQLPGVKHAVLVGDECQLPATVISKVSDEAGFARSLFERLSLMGHSKHILNMQYRMHPSISLFPNSNFYKDLIQDAPNVKRRSYEKHYLPGAMFGPYSFINVIDGREEKEEDGPSRKNIVEVAIVSKILRNLYKGWVESKQRLSIGIVSPYAAQVITIKDRVGKKYDKLDGFEVKVKTVDGFQGGEEDIIIMSTVRSNSHQSLQFISKSQRVNVSLTRARHCLWILGNERTLCNGESVWNDLVLEAKSRRCFFNADEDKDLAKAILGLKKEFDQFDDLLNANSIVFRSARWKVLFSEYFLKSFKKLTSVRLKKSALNLLLKLSSGWRPKRRSVETHSGSSSMILKKFKVEGLYIVCTNDISKNLQYVQVLKIWDILPLEDIPKLINRLDGIFNRYTDNFINLCKEKCLHGDLEVPKSWSPSLEFSQFKDLIISEAQSDLVGDTSDCRSYVENSQVSESLLLMKFYSLSSGAVNHLLSDREGRELDLPFEVTDEEMDIILYRRSSFIVGRSGTGKTTVLTMKLFKKEQCHQFAVEGCYSSQDTSKVEQSSAATEGNVLRQLFVTVSPKLCFAIKRHVSHLKSFACGGGNSTERGLIDMADFDEEENQFKDFQDSFHDIPPSSYPLVITFHKFLMMLDGTLSNSYFERFLDVKATVGHFKSSRSVAFQSFIRTKEVNYERFSSLYWPRFNTKITKKLDISRVFIEIISYIKGGLGAIDACDGKLSREDYVQLCEGRGSNLSKQKREAIYDVFQAYEKLKKENGEFDLADFVIDLHRRLKHENIRGFVFSGDTAQTIARGIDFRFQDIRHLFYKKFVLESRNNNNDEKGLISELLQLTQNFRTHAGILKLSQSIVELLYRFFPFSVDVLKPETSLIYGEAPVLLESGENENAIMKIFGNSGNMVGFGAEQVILVRDDSARREISKFVGKHALVLTIVECKGLEFQDVLLYNFFSTSPLKNQWRVIYDYMKEQDLLDSTSPMRFPSFSESKHNILCSELKQLYVAVTRTRQRLWICENVEDLSKPMFDYWKKKCLVQQRQLDDSLTQAMQVASSPEEWKSRGTKLYHEHNYEMATMCFERAGDTYWERRSKASGLKAIADRMRTSNPEEAKSILRKAAEIFDAIGKADSAARCFSDLGEYERAARIYLEKCGDSELQRAAECFSLAGCYKDAADVYAKGNFFSECLTVCANGKLFEMGLQYINYWKQHAVEDRAKASRGEGIDKMEQEFLESCALHYHKLKDNRFMMKFVKAFNSIILMRDFLKNIGSLDELLSLEEEFGNYLEAANIAQLKGEILLESDFLGKAGKFKEASLHILFYVISKSLWSSGGKGWPMEKFPQQGELLTKAKSFAKNGKDNVYQLVCAESEILLNGQDNLAVLKHQMDASERHQSIRGEVLSARKILDAHFSSRTDEYLWEKELIGDLVKHSEDKISRNQVSIDSLVYYWNFWKEKILHIIESVGCVETPGYNSYVELCFTCLGVWRLYHNLNPIYVLLVPDADWVRDLDKRHLKSYGKLVSIDVHQLISAAQYYWSSELLSVGIKVLEKLEALFKFPLKNSDSTFFQCRALTLIYDVARNLLDSKCLKPRYQDCLTLQNMVTFSTGEYVDYIFPLDWRNSLRQNMISLRRTDASKNVLNQVIVEYASLNDELSYGQIGRIAMIILGSGKLLNTELCVQLVKKLEINKPWKAFIENLCASIGPEHTRQEPIEVSVMWWLHDALVETYSANWREVSDYITPGCFLYLVERLLFSASCSQGFVITTSSCFIEWLIYQDEDTSLRSMVTGGGHSLDDILPFVITVVRECIFIKKDMIEWIEKSDRNWMQYYQPLMLRLVIVLCLIHLNFGSCLDMIHDLLGSDFITELVPWEFYDALSRRRKPNSLILDVNVLAGALKKIDNTMVIASFLGPNCSGFYSSDAIFVDMTAYQCKDDILRKWFPNPTCQQDVHTSTPSGSKAKKKTKGKNKKSKKKGGRK</sequence>
<feature type="region of interest" description="Disordered" evidence="5">
    <location>
        <begin position="3001"/>
        <end position="3032"/>
    </location>
</feature>
<feature type="domain" description="DNA2/NAM7 helicase-like C-terminal" evidence="7">
    <location>
        <begin position="1098"/>
        <end position="1294"/>
    </location>
</feature>
<evidence type="ECO:0000256" key="4">
    <source>
        <dbReference type="ARBA" id="ARBA00022840"/>
    </source>
</evidence>
<dbReference type="GO" id="GO:0004386">
    <property type="term" value="F:helicase activity"/>
    <property type="evidence" value="ECO:0007669"/>
    <property type="project" value="UniProtKB-KW"/>
</dbReference>
<protein>
    <submittedName>
        <fullName evidence="9">Putative tetratricopeptide-like helical domain, P-loop containing nucleoside triphosphate hydrolase</fullName>
    </submittedName>
</protein>
<evidence type="ECO:0000313" key="9">
    <source>
        <dbReference type="EMBL" id="PRQ41356.1"/>
    </source>
</evidence>
<keyword evidence="1" id="KW-0547">Nucleotide-binding</keyword>
<evidence type="ECO:0000256" key="5">
    <source>
        <dbReference type="SAM" id="MobiDB-lite"/>
    </source>
</evidence>
<dbReference type="GO" id="GO:0005524">
    <property type="term" value="F:ATP binding"/>
    <property type="evidence" value="ECO:0007669"/>
    <property type="project" value="UniProtKB-KW"/>
</dbReference>
<gene>
    <name evidence="9" type="ORF">RchiOBHm_Chr4g0446031</name>
</gene>
<keyword evidence="4" id="KW-0067">ATP-binding</keyword>
<dbReference type="FunFam" id="3.40.50.300:FF:000326">
    <property type="entry name" value="P-loop containing nucleoside triphosphate hydrolase"/>
    <property type="match status" value="1"/>
</dbReference>
<evidence type="ECO:0000256" key="3">
    <source>
        <dbReference type="ARBA" id="ARBA00022806"/>
    </source>
</evidence>
<keyword evidence="2 9" id="KW-0378">Hydrolase</keyword>
<keyword evidence="3" id="KW-0347">Helicase</keyword>
<dbReference type="InterPro" id="IPR041679">
    <property type="entry name" value="DNA2/NAM7-like_C"/>
</dbReference>
<dbReference type="InterPro" id="IPR045529">
    <property type="entry name" value="DUF6469"/>
</dbReference>
<dbReference type="InterPro" id="IPR041677">
    <property type="entry name" value="DNA2/NAM7_AAA_11"/>
</dbReference>
<feature type="domain" description="DNA2/NAM7 helicase helicase" evidence="6">
    <location>
        <begin position="717"/>
        <end position="1090"/>
    </location>
</feature>
<organism evidence="9 10">
    <name type="scientific">Rosa chinensis</name>
    <name type="common">China rose</name>
    <dbReference type="NCBI Taxonomy" id="74649"/>
    <lineage>
        <taxon>Eukaryota</taxon>
        <taxon>Viridiplantae</taxon>
        <taxon>Streptophyta</taxon>
        <taxon>Embryophyta</taxon>
        <taxon>Tracheophyta</taxon>
        <taxon>Spermatophyta</taxon>
        <taxon>Magnoliopsida</taxon>
        <taxon>eudicotyledons</taxon>
        <taxon>Gunneridae</taxon>
        <taxon>Pentapetalae</taxon>
        <taxon>rosids</taxon>
        <taxon>fabids</taxon>
        <taxon>Rosales</taxon>
        <taxon>Rosaceae</taxon>
        <taxon>Rosoideae</taxon>
        <taxon>Rosoideae incertae sedis</taxon>
        <taxon>Rosa</taxon>
    </lineage>
</organism>
<dbReference type="GO" id="GO:0016787">
    <property type="term" value="F:hydrolase activity"/>
    <property type="evidence" value="ECO:0007669"/>
    <property type="project" value="UniProtKB-KW"/>
</dbReference>
<evidence type="ECO:0000256" key="2">
    <source>
        <dbReference type="ARBA" id="ARBA00022801"/>
    </source>
</evidence>
<keyword evidence="10" id="KW-1185">Reference proteome</keyword>
<dbReference type="GO" id="GO:0005694">
    <property type="term" value="C:chromosome"/>
    <property type="evidence" value="ECO:0007669"/>
    <property type="project" value="UniProtKB-ARBA"/>
</dbReference>
<dbReference type="Gramene" id="PRQ41356">
    <property type="protein sequence ID" value="PRQ41356"/>
    <property type="gene ID" value="RchiOBHm_Chr4g0446031"/>
</dbReference>
<name>A0A2P6R4I7_ROSCH</name>
<feature type="domain" description="DNA2/NAM7 helicase helicase" evidence="6">
    <location>
        <begin position="285"/>
        <end position="402"/>
    </location>
</feature>
<feature type="domain" description="DUF6469" evidence="8">
    <location>
        <begin position="93"/>
        <end position="222"/>
    </location>
</feature>
<comment type="caution">
    <text evidence="9">The sequence shown here is derived from an EMBL/GenBank/DDBJ whole genome shotgun (WGS) entry which is preliminary data.</text>
</comment>
<dbReference type="PANTHER" id="PTHR21529">
    <property type="entry name" value="MAMMARY TURMOR VIRUS RECEPTOR HOMOLOG 1, 2 MTVR1, 2"/>
    <property type="match status" value="1"/>
</dbReference>
<dbReference type="PANTHER" id="PTHR21529:SF4">
    <property type="entry name" value="TPR AND ANKYRIN REPEAT-CONTAINING PROTEIN 1"/>
    <property type="match status" value="1"/>
</dbReference>
<dbReference type="SUPFAM" id="SSF48452">
    <property type="entry name" value="TPR-like"/>
    <property type="match status" value="1"/>
</dbReference>
<dbReference type="SUPFAM" id="SSF52540">
    <property type="entry name" value="P-loop containing nucleoside triphosphate hydrolases"/>
    <property type="match status" value="3"/>
</dbReference>
<dbReference type="EMBL" id="PDCK01000042">
    <property type="protein sequence ID" value="PRQ41356.1"/>
    <property type="molecule type" value="Genomic_DNA"/>
</dbReference>
<evidence type="ECO:0000259" key="7">
    <source>
        <dbReference type="Pfam" id="PF13087"/>
    </source>
</evidence>
<dbReference type="STRING" id="74649.A0A2P6R4I7"/>
<feature type="compositionally biased region" description="Basic residues" evidence="5">
    <location>
        <begin position="3013"/>
        <end position="3032"/>
    </location>
</feature>
<accession>A0A2P6R4I7</accession>
<dbReference type="Gene3D" id="3.40.50.300">
    <property type="entry name" value="P-loop containing nucleotide triphosphate hydrolases"/>
    <property type="match status" value="4"/>
</dbReference>
<dbReference type="OMA" id="RDGRIWK"/>
<dbReference type="Pfam" id="PF13087">
    <property type="entry name" value="AAA_12"/>
    <property type="match status" value="1"/>
</dbReference>
<dbReference type="Pfam" id="PF13086">
    <property type="entry name" value="AAA_11"/>
    <property type="match status" value="2"/>
</dbReference>
<evidence type="ECO:0000313" key="10">
    <source>
        <dbReference type="Proteomes" id="UP000238479"/>
    </source>
</evidence>